<evidence type="ECO:0000313" key="3">
    <source>
        <dbReference type="Proteomes" id="UP001295684"/>
    </source>
</evidence>
<dbReference type="EMBL" id="CAMPGE010005126">
    <property type="protein sequence ID" value="CAI2363973.1"/>
    <property type="molecule type" value="Genomic_DNA"/>
</dbReference>
<evidence type="ECO:0000256" key="1">
    <source>
        <dbReference type="SAM" id="MobiDB-lite"/>
    </source>
</evidence>
<comment type="caution">
    <text evidence="2">The sequence shown here is derived from an EMBL/GenBank/DDBJ whole genome shotgun (WGS) entry which is preliminary data.</text>
</comment>
<accession>A0AAD1X5M5</accession>
<keyword evidence="3" id="KW-1185">Reference proteome</keyword>
<dbReference type="Proteomes" id="UP001295684">
    <property type="component" value="Unassembled WGS sequence"/>
</dbReference>
<feature type="region of interest" description="Disordered" evidence="1">
    <location>
        <begin position="214"/>
        <end position="234"/>
    </location>
</feature>
<sequence>MFKNLYSNQTSARPKVSNQTKIIIKNKNGLLSEFSKLLLCQYVRQKLNHHPKFQDCTFERSKMRLFRKLSILKESLNPQLRSIPKTCTLISACCRHLKEWLSISPLTISSPTRVATSCSSTRIKTLCLGSSKRFKNTNWRLSEPHPGTYRSRILALTNQVDLLLQEYKDMKSSAIEGDVSNDLSYTDITARATTSKPELYYDSPVLQPYRRISTNSESVDLQQEDTPGPSKIESIEIKESLLKDYDTCPQEYLKPSKNSSAHI</sequence>
<name>A0AAD1X5M5_EUPCR</name>
<dbReference type="AlphaFoldDB" id="A0AAD1X5M5"/>
<gene>
    <name evidence="2" type="ORF">ECRASSUSDP1_LOCUS5313</name>
</gene>
<evidence type="ECO:0000313" key="2">
    <source>
        <dbReference type="EMBL" id="CAI2363973.1"/>
    </source>
</evidence>
<proteinExistence type="predicted"/>
<feature type="compositionally biased region" description="Polar residues" evidence="1">
    <location>
        <begin position="214"/>
        <end position="225"/>
    </location>
</feature>
<organism evidence="2 3">
    <name type="scientific">Euplotes crassus</name>
    <dbReference type="NCBI Taxonomy" id="5936"/>
    <lineage>
        <taxon>Eukaryota</taxon>
        <taxon>Sar</taxon>
        <taxon>Alveolata</taxon>
        <taxon>Ciliophora</taxon>
        <taxon>Intramacronucleata</taxon>
        <taxon>Spirotrichea</taxon>
        <taxon>Hypotrichia</taxon>
        <taxon>Euplotida</taxon>
        <taxon>Euplotidae</taxon>
        <taxon>Moneuplotes</taxon>
    </lineage>
</organism>
<reference evidence="2" key="1">
    <citation type="submission" date="2023-07" db="EMBL/GenBank/DDBJ databases">
        <authorList>
            <consortium name="AG Swart"/>
            <person name="Singh M."/>
            <person name="Singh A."/>
            <person name="Seah K."/>
            <person name="Emmerich C."/>
        </authorList>
    </citation>
    <scope>NUCLEOTIDE SEQUENCE</scope>
    <source>
        <strain evidence="2">DP1</strain>
    </source>
</reference>
<protein>
    <submittedName>
        <fullName evidence="2">Uncharacterized protein</fullName>
    </submittedName>
</protein>